<dbReference type="Gene3D" id="1.10.3720.10">
    <property type="entry name" value="MetI-like"/>
    <property type="match status" value="1"/>
</dbReference>
<proteinExistence type="inferred from homology"/>
<dbReference type="InterPro" id="IPR035906">
    <property type="entry name" value="MetI-like_sf"/>
</dbReference>
<comment type="similarity">
    <text evidence="7">Belongs to the binding-protein-dependent transport system permease family.</text>
</comment>
<evidence type="ECO:0000256" key="6">
    <source>
        <dbReference type="ARBA" id="ARBA00023136"/>
    </source>
</evidence>
<dbReference type="RefSeq" id="WP_237028384.1">
    <property type="nucleotide sequence ID" value="NZ_CP015124.1"/>
</dbReference>
<evidence type="ECO:0000259" key="8">
    <source>
        <dbReference type="PROSITE" id="PS50928"/>
    </source>
</evidence>
<feature type="domain" description="ABC transmembrane type-1" evidence="8">
    <location>
        <begin position="74"/>
        <end position="254"/>
    </location>
</feature>
<evidence type="ECO:0000256" key="5">
    <source>
        <dbReference type="ARBA" id="ARBA00022989"/>
    </source>
</evidence>
<sequence>MPSPTRSKRFLEIRMPVTRRQRMVSAFGIWAVFFAVWTLAAATGLVNDLLVPSPQKVFSATYDLFAARDFASDVLVSITRVVVAFAMACAVAVPLGVMMGTFASVEAIFAPFVSAWRYLPAPSFIPILLMWFGTGEAPKLALLFIGVIFFLITLIMDHTKNVRKELIETALTLGADRYVVVLKVVFPAALPDIVVAMRQMLAMAWTYLVIAEIVASTTGIGAMMMRARRFLKTDEILAGIIVIGALGLLFDLLFAALHRGLFPYLKEKR</sequence>
<feature type="transmembrane region" description="Helical" evidence="7">
    <location>
        <begin position="115"/>
        <end position="134"/>
    </location>
</feature>
<accession>A0A1B0ZVE6</accession>
<feature type="transmembrane region" description="Helical" evidence="7">
    <location>
        <begin position="81"/>
        <end position="103"/>
    </location>
</feature>
<dbReference type="PATRIC" id="fig|60890.4.peg.3136"/>
<keyword evidence="6 7" id="KW-0472">Membrane</keyword>
<dbReference type="PANTHER" id="PTHR30151">
    <property type="entry name" value="ALKANE SULFONATE ABC TRANSPORTER-RELATED, MEMBRANE SUBUNIT"/>
    <property type="match status" value="1"/>
</dbReference>
<evidence type="ECO:0000313" key="12">
    <source>
        <dbReference type="Proteomes" id="UP001218364"/>
    </source>
</evidence>
<dbReference type="EMBL" id="JARCJK010000005">
    <property type="protein sequence ID" value="MDE4166530.1"/>
    <property type="molecule type" value="Genomic_DNA"/>
</dbReference>
<name>A0A1B0ZVE6_9RHOB</name>
<dbReference type="CDD" id="cd06261">
    <property type="entry name" value="TM_PBP2"/>
    <property type="match status" value="1"/>
</dbReference>
<evidence type="ECO:0000256" key="1">
    <source>
        <dbReference type="ARBA" id="ARBA00004651"/>
    </source>
</evidence>
<keyword evidence="11" id="KW-1185">Reference proteome</keyword>
<keyword evidence="3" id="KW-1003">Cell membrane</keyword>
<dbReference type="PANTHER" id="PTHR30151:SF0">
    <property type="entry name" value="ABC TRANSPORTER PERMEASE PROTEIN MJ0413-RELATED"/>
    <property type="match status" value="1"/>
</dbReference>
<dbReference type="AlphaFoldDB" id="A0A1B0ZVE6"/>
<organism evidence="9 11">
    <name type="scientific">Phaeobacter gallaeciensis</name>
    <dbReference type="NCBI Taxonomy" id="60890"/>
    <lineage>
        <taxon>Bacteria</taxon>
        <taxon>Pseudomonadati</taxon>
        <taxon>Pseudomonadota</taxon>
        <taxon>Alphaproteobacteria</taxon>
        <taxon>Rhodobacterales</taxon>
        <taxon>Roseobacteraceae</taxon>
        <taxon>Phaeobacter</taxon>
    </lineage>
</organism>
<feature type="transmembrane region" description="Helical" evidence="7">
    <location>
        <begin position="140"/>
        <end position="157"/>
    </location>
</feature>
<evidence type="ECO:0000256" key="2">
    <source>
        <dbReference type="ARBA" id="ARBA00022448"/>
    </source>
</evidence>
<evidence type="ECO:0000256" key="4">
    <source>
        <dbReference type="ARBA" id="ARBA00022692"/>
    </source>
</evidence>
<evidence type="ECO:0000256" key="7">
    <source>
        <dbReference type="RuleBase" id="RU363032"/>
    </source>
</evidence>
<feature type="transmembrane region" description="Helical" evidence="7">
    <location>
        <begin position="204"/>
        <end position="224"/>
    </location>
</feature>
<dbReference type="SUPFAM" id="SSF161098">
    <property type="entry name" value="MetI-like"/>
    <property type="match status" value="1"/>
</dbReference>
<evidence type="ECO:0000313" key="9">
    <source>
        <dbReference type="EMBL" id="ANP38099.1"/>
    </source>
</evidence>
<dbReference type="Proteomes" id="UP001218364">
    <property type="component" value="Unassembled WGS sequence"/>
</dbReference>
<dbReference type="GO" id="GO:0055085">
    <property type="term" value="P:transmembrane transport"/>
    <property type="evidence" value="ECO:0007669"/>
    <property type="project" value="InterPro"/>
</dbReference>
<evidence type="ECO:0000313" key="10">
    <source>
        <dbReference type="EMBL" id="MDE4166530.1"/>
    </source>
</evidence>
<dbReference type="Pfam" id="PF00528">
    <property type="entry name" value="BPD_transp_1"/>
    <property type="match status" value="1"/>
</dbReference>
<keyword evidence="2 7" id="KW-0813">Transport</keyword>
<protein>
    <submittedName>
        <fullName evidence="9 10">ABC transporter permease</fullName>
    </submittedName>
</protein>
<comment type="subcellular location">
    <subcellularLocation>
        <location evidence="1 7">Cell membrane</location>
        <topology evidence="1 7">Multi-pass membrane protein</topology>
    </subcellularLocation>
</comment>
<gene>
    <name evidence="9" type="ORF">JL2886_03219</name>
    <name evidence="10" type="ORF">PXK24_12570</name>
</gene>
<feature type="transmembrane region" description="Helical" evidence="7">
    <location>
        <begin position="178"/>
        <end position="198"/>
    </location>
</feature>
<feature type="transmembrane region" description="Helical" evidence="7">
    <location>
        <begin position="236"/>
        <end position="257"/>
    </location>
</feature>
<keyword evidence="4 7" id="KW-0812">Transmembrane</keyword>
<evidence type="ECO:0000256" key="3">
    <source>
        <dbReference type="ARBA" id="ARBA00022475"/>
    </source>
</evidence>
<dbReference type="GO" id="GO:0005886">
    <property type="term" value="C:plasma membrane"/>
    <property type="evidence" value="ECO:0007669"/>
    <property type="project" value="UniProtKB-SubCell"/>
</dbReference>
<dbReference type="Proteomes" id="UP000092565">
    <property type="component" value="Chromosome"/>
</dbReference>
<reference evidence="9 11" key="1">
    <citation type="submission" date="2016-04" db="EMBL/GenBank/DDBJ databases">
        <authorList>
            <person name="Evans L.H."/>
            <person name="Alamgir A."/>
            <person name="Owens N."/>
            <person name="Weber N.D."/>
            <person name="Virtaneva K."/>
            <person name="Barbian K."/>
            <person name="Babar A."/>
            <person name="Rosenke K."/>
        </authorList>
    </citation>
    <scope>NUCLEOTIDE SEQUENCE [LARGE SCALE GENOMIC DNA]</scope>
    <source>
        <strain evidence="9 11">JL2886</strain>
    </source>
</reference>
<keyword evidence="5 7" id="KW-1133">Transmembrane helix</keyword>
<dbReference type="EMBL" id="CP015124">
    <property type="protein sequence ID" value="ANP38099.1"/>
    <property type="molecule type" value="Genomic_DNA"/>
</dbReference>
<dbReference type="PROSITE" id="PS50928">
    <property type="entry name" value="ABC_TM1"/>
    <property type="match status" value="1"/>
</dbReference>
<reference evidence="10 12" key="2">
    <citation type="submission" date="2023-02" db="EMBL/GenBank/DDBJ databases">
        <title>Population genomics of bacteria associated with diatom.</title>
        <authorList>
            <person name="Xie J."/>
            <person name="Wang H."/>
        </authorList>
    </citation>
    <scope>NUCLEOTIDE SEQUENCE [LARGE SCALE GENOMIC DNA]</scope>
    <source>
        <strain evidence="10 12">PT47_8</strain>
    </source>
</reference>
<dbReference type="InterPro" id="IPR000515">
    <property type="entry name" value="MetI-like"/>
</dbReference>
<evidence type="ECO:0000313" key="11">
    <source>
        <dbReference type="Proteomes" id="UP000092565"/>
    </source>
</evidence>